<organism evidence="1 2">
    <name type="scientific">Aspergillus brunneoviolaceus CBS 621.78</name>
    <dbReference type="NCBI Taxonomy" id="1450534"/>
    <lineage>
        <taxon>Eukaryota</taxon>
        <taxon>Fungi</taxon>
        <taxon>Dikarya</taxon>
        <taxon>Ascomycota</taxon>
        <taxon>Pezizomycotina</taxon>
        <taxon>Eurotiomycetes</taxon>
        <taxon>Eurotiomycetidae</taxon>
        <taxon>Eurotiales</taxon>
        <taxon>Aspergillaceae</taxon>
        <taxon>Aspergillus</taxon>
        <taxon>Aspergillus subgen. Circumdati</taxon>
    </lineage>
</organism>
<keyword evidence="2" id="KW-1185">Reference proteome</keyword>
<reference evidence="1" key="1">
    <citation type="submission" date="2018-02" db="EMBL/GenBank/DDBJ databases">
        <title>The genomes of Aspergillus section Nigri reveals drivers in fungal speciation.</title>
        <authorList>
            <consortium name="DOE Joint Genome Institute"/>
            <person name="Vesth T.C."/>
            <person name="Nybo J."/>
            <person name="Theobald S."/>
            <person name="Brandl J."/>
            <person name="Frisvad J.C."/>
            <person name="Nielsen K.F."/>
            <person name="Lyhne E.K."/>
            <person name="Kogle M.E."/>
            <person name="Kuo A."/>
            <person name="Riley R."/>
            <person name="Clum A."/>
            <person name="Nolan M."/>
            <person name="Lipzen A."/>
            <person name="Salamov A."/>
            <person name="Henrissat B."/>
            <person name="Wiebenga A."/>
            <person name="De vries R.P."/>
            <person name="Grigoriev I.V."/>
            <person name="Mortensen U.H."/>
            <person name="Andersen M.R."/>
            <person name="Baker S.E."/>
        </authorList>
    </citation>
    <scope>NUCLEOTIDE SEQUENCE</scope>
    <source>
        <strain evidence="1">CBS 621.78</strain>
    </source>
</reference>
<sequence length="159" mass="17493">MAGEAFGFPRLYKNRLKDPDKDWRERGGGAKSITPIANHRRREAIVGADPRIGAGPGGGEVSPTPSGLAPFGKDNDDESLSIFSDQQVPAKKIDVDIPKERERVVGNKIPSKLTMQQTGVSRCNLPPSNMALPATSNILRQREIYQPERLFLFSNLLIQ</sequence>
<evidence type="ECO:0000313" key="2">
    <source>
        <dbReference type="Proteomes" id="UP000249057"/>
    </source>
</evidence>
<proteinExistence type="predicted"/>
<evidence type="ECO:0000313" key="1">
    <source>
        <dbReference type="EMBL" id="RAH40118.1"/>
    </source>
</evidence>
<gene>
    <name evidence="1" type="ORF">BO95DRAFT_436984</name>
</gene>
<name>A0ACD1FT09_9EURO</name>
<dbReference type="Proteomes" id="UP000249057">
    <property type="component" value="Unassembled WGS sequence"/>
</dbReference>
<dbReference type="EMBL" id="KZ825419">
    <property type="protein sequence ID" value="RAH40118.1"/>
    <property type="molecule type" value="Genomic_DNA"/>
</dbReference>
<protein>
    <submittedName>
        <fullName evidence="1">Uncharacterized protein</fullName>
    </submittedName>
</protein>
<accession>A0ACD1FT09</accession>